<feature type="transmembrane region" description="Helical" evidence="1">
    <location>
        <begin position="290"/>
        <end position="311"/>
    </location>
</feature>
<dbReference type="AlphaFoldDB" id="A0A8J2TQD6"/>
<evidence type="ECO:0000259" key="2">
    <source>
        <dbReference type="Pfam" id="PF00535"/>
    </source>
</evidence>
<dbReference type="Proteomes" id="UP000598120">
    <property type="component" value="Unassembled WGS sequence"/>
</dbReference>
<dbReference type="SUPFAM" id="SSF53448">
    <property type="entry name" value="Nucleotide-diphospho-sugar transferases"/>
    <property type="match status" value="1"/>
</dbReference>
<dbReference type="InterPro" id="IPR029044">
    <property type="entry name" value="Nucleotide-diphossugar_trans"/>
</dbReference>
<dbReference type="InterPro" id="IPR001173">
    <property type="entry name" value="Glyco_trans_2-like"/>
</dbReference>
<sequence>MNTLSLSFIIPVYNRPDEVNELLESFVNLDGEFDYEIIIIEDGSNITSKKVVDSYSEVLNISYYFKTNSGPGDSRNFGMKKAKGNYFIILDSDCLLPNQYLKTVFNNLNTNYADCFGGPDAAHESFTSLQKAINFAMTSFITTGGIRGGKASDKKFQPRSFNMGISKEAFEASKGFGVIHPGEDPDLSIRLNKLGFTTKLYNDAFVYHKRRISWSKFYTQVHKFGLVRPILNHWHPSTNRLVFWLPTLFCLLFIASIIFAILGYKLFILLFGLYFLTAFLLAFFTTKSFIVSIQSILAICVQFFGYGYGFLKSTVAIKVFNKEPEKQFPKLFFKHVE</sequence>
<keyword evidence="4" id="KW-1185">Reference proteome</keyword>
<organism evidence="3 4">
    <name type="scientific">Aquaticitalea lipolytica</name>
    <dbReference type="NCBI Taxonomy" id="1247562"/>
    <lineage>
        <taxon>Bacteria</taxon>
        <taxon>Pseudomonadati</taxon>
        <taxon>Bacteroidota</taxon>
        <taxon>Flavobacteriia</taxon>
        <taxon>Flavobacteriales</taxon>
        <taxon>Flavobacteriaceae</taxon>
        <taxon>Aquaticitalea</taxon>
    </lineage>
</organism>
<protein>
    <submittedName>
        <fullName evidence="3">Glycosyl transferase family 2</fullName>
    </submittedName>
</protein>
<evidence type="ECO:0000313" key="4">
    <source>
        <dbReference type="Proteomes" id="UP000598120"/>
    </source>
</evidence>
<keyword evidence="1" id="KW-0812">Transmembrane</keyword>
<keyword evidence="3" id="KW-0808">Transferase</keyword>
<evidence type="ECO:0000256" key="1">
    <source>
        <dbReference type="SAM" id="Phobius"/>
    </source>
</evidence>
<keyword evidence="1" id="KW-1133">Transmembrane helix</keyword>
<proteinExistence type="predicted"/>
<gene>
    <name evidence="3" type="ORF">GCM10011531_17140</name>
</gene>
<dbReference type="Pfam" id="PF00535">
    <property type="entry name" value="Glycos_transf_2"/>
    <property type="match status" value="1"/>
</dbReference>
<feature type="domain" description="Glycosyltransferase 2-like" evidence="2">
    <location>
        <begin position="7"/>
        <end position="138"/>
    </location>
</feature>
<feature type="transmembrane region" description="Helical" evidence="1">
    <location>
        <begin position="266"/>
        <end position="284"/>
    </location>
</feature>
<evidence type="ECO:0000313" key="3">
    <source>
        <dbReference type="EMBL" id="GFZ86383.1"/>
    </source>
</evidence>
<dbReference type="PANTHER" id="PTHR22916">
    <property type="entry name" value="GLYCOSYLTRANSFERASE"/>
    <property type="match status" value="1"/>
</dbReference>
<dbReference type="RefSeq" id="WP_188605945.1">
    <property type="nucleotide sequence ID" value="NZ_BMIC01000002.1"/>
</dbReference>
<feature type="transmembrane region" description="Helical" evidence="1">
    <location>
        <begin position="241"/>
        <end position="261"/>
    </location>
</feature>
<dbReference type="GO" id="GO:0016758">
    <property type="term" value="F:hexosyltransferase activity"/>
    <property type="evidence" value="ECO:0007669"/>
    <property type="project" value="UniProtKB-ARBA"/>
</dbReference>
<comment type="caution">
    <text evidence="3">The sequence shown here is derived from an EMBL/GenBank/DDBJ whole genome shotgun (WGS) entry which is preliminary data.</text>
</comment>
<keyword evidence="1" id="KW-0472">Membrane</keyword>
<dbReference type="PANTHER" id="PTHR22916:SF64">
    <property type="entry name" value="TRANSFERASE, PUTATIVE-RELATED"/>
    <property type="match status" value="1"/>
</dbReference>
<accession>A0A8J2TQD6</accession>
<dbReference type="EMBL" id="BMIC01000002">
    <property type="protein sequence ID" value="GFZ86383.1"/>
    <property type="molecule type" value="Genomic_DNA"/>
</dbReference>
<name>A0A8J2TQD6_9FLAO</name>
<reference evidence="3 4" key="1">
    <citation type="journal article" date="2014" name="Int. J. Syst. Evol. Microbiol.">
        <title>Complete genome sequence of Corynebacterium casei LMG S-19264T (=DSM 44701T), isolated from a smear-ripened cheese.</title>
        <authorList>
            <consortium name="US DOE Joint Genome Institute (JGI-PGF)"/>
            <person name="Walter F."/>
            <person name="Albersmeier A."/>
            <person name="Kalinowski J."/>
            <person name="Ruckert C."/>
        </authorList>
    </citation>
    <scope>NUCLEOTIDE SEQUENCE [LARGE SCALE GENOMIC DNA]</scope>
    <source>
        <strain evidence="3 4">CGMCC 1.15295</strain>
    </source>
</reference>
<dbReference type="Gene3D" id="3.90.550.10">
    <property type="entry name" value="Spore Coat Polysaccharide Biosynthesis Protein SpsA, Chain A"/>
    <property type="match status" value="1"/>
</dbReference>